<dbReference type="Pfam" id="PF13489">
    <property type="entry name" value="Methyltransf_23"/>
    <property type="match status" value="1"/>
</dbReference>
<evidence type="ECO:0000313" key="1">
    <source>
        <dbReference type="EMBL" id="MDL2081214.1"/>
    </source>
</evidence>
<proteinExistence type="predicted"/>
<dbReference type="PANTHER" id="PTHR45445:SF2">
    <property type="entry name" value="METHYLTRANSFERASE TYPE 11 DOMAIN-CONTAINING PROTEIN"/>
    <property type="match status" value="1"/>
</dbReference>
<dbReference type="EMBL" id="JASJUS010000043">
    <property type="protein sequence ID" value="MDL2081214.1"/>
    <property type="molecule type" value="Genomic_DNA"/>
</dbReference>
<dbReference type="GO" id="GO:0032259">
    <property type="term" value="P:methylation"/>
    <property type="evidence" value="ECO:0007669"/>
    <property type="project" value="UniProtKB-KW"/>
</dbReference>
<dbReference type="Proteomes" id="UP001241926">
    <property type="component" value="Unassembled WGS sequence"/>
</dbReference>
<comment type="caution">
    <text evidence="1">The sequence shown here is derived from an EMBL/GenBank/DDBJ whole genome shotgun (WGS) entry which is preliminary data.</text>
</comment>
<name>A0ABT7J8N2_9ACTN</name>
<dbReference type="SUPFAM" id="SSF53335">
    <property type="entry name" value="S-adenosyl-L-methionine-dependent methyltransferases"/>
    <property type="match status" value="1"/>
</dbReference>
<accession>A0ABT7J8N2</accession>
<keyword evidence="2" id="KW-1185">Reference proteome</keyword>
<keyword evidence="1" id="KW-0489">Methyltransferase</keyword>
<organism evidence="1 2">
    <name type="scientific">Streptomyces fuscus</name>
    <dbReference type="NCBI Taxonomy" id="3048495"/>
    <lineage>
        <taxon>Bacteria</taxon>
        <taxon>Bacillati</taxon>
        <taxon>Actinomycetota</taxon>
        <taxon>Actinomycetes</taxon>
        <taxon>Kitasatosporales</taxon>
        <taxon>Streptomycetaceae</taxon>
        <taxon>Streptomyces</taxon>
    </lineage>
</organism>
<dbReference type="GO" id="GO:0008168">
    <property type="term" value="F:methyltransferase activity"/>
    <property type="evidence" value="ECO:0007669"/>
    <property type="project" value="UniProtKB-KW"/>
</dbReference>
<dbReference type="Gene3D" id="3.40.50.150">
    <property type="entry name" value="Vaccinia Virus protein VP39"/>
    <property type="match status" value="1"/>
</dbReference>
<keyword evidence="1" id="KW-0808">Transferase</keyword>
<protein>
    <submittedName>
        <fullName evidence="1">Methyltransferase domain-containing protein</fullName>
    </submittedName>
</protein>
<dbReference type="InterPro" id="IPR029063">
    <property type="entry name" value="SAM-dependent_MTases_sf"/>
</dbReference>
<evidence type="ECO:0000313" key="2">
    <source>
        <dbReference type="Proteomes" id="UP001241926"/>
    </source>
</evidence>
<dbReference type="CDD" id="cd02440">
    <property type="entry name" value="AdoMet_MTases"/>
    <property type="match status" value="1"/>
</dbReference>
<reference evidence="1 2" key="1">
    <citation type="submission" date="2023-05" db="EMBL/GenBank/DDBJ databases">
        <title>Streptomyces fuscus sp. nov., a brown-black pigment producing actinomyces isolated from dry sand of Sea duck farm.</title>
        <authorList>
            <person name="Xie J."/>
            <person name="Shen N."/>
        </authorList>
    </citation>
    <scope>NUCLEOTIDE SEQUENCE [LARGE SCALE GENOMIC DNA]</scope>
    <source>
        <strain evidence="1 2">GXMU-J15</strain>
    </source>
</reference>
<dbReference type="PANTHER" id="PTHR45445">
    <property type="match status" value="1"/>
</dbReference>
<sequence length="278" mass="30895">MTVPPVLLKGDDLFEDDPTLGPYENTRDLSKYLLMHYGRIDDVFERPHHPLATSHGYPQRLSDLLELCALRSGTRVRRALDVGCSVGGVAHALGGWVEERVTGIDVSPRSIDVARTLHRHGCGTFSVVQQGPYTREVHVRVPVPGEGRARVDFEVGDACDLGLLGETTRGVDAAVLSNVLDRVADPERCLRQFTDSDAFLRPGGLLMVACPWSWYPAYSDPERWLGSSSDHTPSEEAVKQLLGTAFDLLAESDEGAVLRQNPREYDYFEAHVTVWRKR</sequence>
<gene>
    <name evidence="1" type="ORF">QNN03_32685</name>
</gene>
<dbReference type="RefSeq" id="WP_093720974.1">
    <property type="nucleotide sequence ID" value="NZ_JASJUS010000043.1"/>
</dbReference>